<evidence type="ECO:0000313" key="3">
    <source>
        <dbReference type="Proteomes" id="UP000596660"/>
    </source>
</evidence>
<feature type="region of interest" description="Disordered" evidence="1">
    <location>
        <begin position="155"/>
        <end position="212"/>
    </location>
</feature>
<dbReference type="Proteomes" id="UP000596660">
    <property type="component" value="Unplaced"/>
</dbReference>
<evidence type="ECO:0000313" key="2">
    <source>
        <dbReference type="EnsemblPlants" id="AUR62033094-RA:cds"/>
    </source>
</evidence>
<dbReference type="Gramene" id="AUR62033094-RA">
    <property type="protein sequence ID" value="AUR62033094-RA:cds"/>
    <property type="gene ID" value="AUR62033094"/>
</dbReference>
<reference evidence="2" key="2">
    <citation type="submission" date="2021-03" db="UniProtKB">
        <authorList>
            <consortium name="EnsemblPlants"/>
        </authorList>
    </citation>
    <scope>IDENTIFICATION</scope>
</reference>
<organism evidence="2 3">
    <name type="scientific">Chenopodium quinoa</name>
    <name type="common">Quinoa</name>
    <dbReference type="NCBI Taxonomy" id="63459"/>
    <lineage>
        <taxon>Eukaryota</taxon>
        <taxon>Viridiplantae</taxon>
        <taxon>Streptophyta</taxon>
        <taxon>Embryophyta</taxon>
        <taxon>Tracheophyta</taxon>
        <taxon>Spermatophyta</taxon>
        <taxon>Magnoliopsida</taxon>
        <taxon>eudicotyledons</taxon>
        <taxon>Gunneridae</taxon>
        <taxon>Pentapetalae</taxon>
        <taxon>Caryophyllales</taxon>
        <taxon>Chenopodiaceae</taxon>
        <taxon>Chenopodioideae</taxon>
        <taxon>Atripliceae</taxon>
        <taxon>Chenopodium</taxon>
    </lineage>
</organism>
<feature type="compositionally biased region" description="Basic and acidic residues" evidence="1">
    <location>
        <begin position="188"/>
        <end position="212"/>
    </location>
</feature>
<proteinExistence type="predicted"/>
<dbReference type="PANTHER" id="PTHR36348">
    <property type="entry name" value="EXPRESSED PROTEIN"/>
    <property type="match status" value="1"/>
</dbReference>
<reference evidence="2" key="1">
    <citation type="journal article" date="2017" name="Nature">
        <title>The genome of Chenopodium quinoa.</title>
        <authorList>
            <person name="Jarvis D.E."/>
            <person name="Ho Y.S."/>
            <person name="Lightfoot D.J."/>
            <person name="Schmoeckel S.M."/>
            <person name="Li B."/>
            <person name="Borm T.J.A."/>
            <person name="Ohyanagi H."/>
            <person name="Mineta K."/>
            <person name="Michell C.T."/>
            <person name="Saber N."/>
            <person name="Kharbatia N.M."/>
            <person name="Rupper R.R."/>
            <person name="Sharp A.R."/>
            <person name="Dally N."/>
            <person name="Boughton B.A."/>
            <person name="Woo Y.H."/>
            <person name="Gao G."/>
            <person name="Schijlen E.G.W.M."/>
            <person name="Guo X."/>
            <person name="Momin A.A."/>
            <person name="Negrao S."/>
            <person name="Al-Babili S."/>
            <person name="Gehring C."/>
            <person name="Roessner U."/>
            <person name="Jung C."/>
            <person name="Murphy K."/>
            <person name="Arold S.T."/>
            <person name="Gojobori T."/>
            <person name="van der Linden C.G."/>
            <person name="van Loo E.N."/>
            <person name="Jellen E.N."/>
            <person name="Maughan P.J."/>
            <person name="Tester M."/>
        </authorList>
    </citation>
    <scope>NUCLEOTIDE SEQUENCE [LARGE SCALE GENOMIC DNA]</scope>
    <source>
        <strain evidence="2">cv. PI 614886</strain>
    </source>
</reference>
<dbReference type="AlphaFoldDB" id="A0A803MP93"/>
<keyword evidence="3" id="KW-1185">Reference proteome</keyword>
<dbReference type="EnsemblPlants" id="AUR62033094-RA">
    <property type="protein sequence ID" value="AUR62033094-RA:cds"/>
    <property type="gene ID" value="AUR62033094"/>
</dbReference>
<dbReference type="PANTHER" id="PTHR36348:SF1">
    <property type="entry name" value="EXPRESSED PROTEIN"/>
    <property type="match status" value="1"/>
</dbReference>
<name>A0A803MP93_CHEQI</name>
<feature type="compositionally biased region" description="Basic and acidic residues" evidence="1">
    <location>
        <begin position="155"/>
        <end position="171"/>
    </location>
</feature>
<evidence type="ECO:0000256" key="1">
    <source>
        <dbReference type="SAM" id="MobiDB-lite"/>
    </source>
</evidence>
<protein>
    <submittedName>
        <fullName evidence="2">Uncharacterized protein</fullName>
    </submittedName>
</protein>
<sequence>MKAIVITGITDNISHLPQLPQLVAENVLAFNEGFWIRLAARTDTCKSEDDKAWKVVYKNLLWTVVSEEGESDIVTEQATFVHGAPHQDDNGPPKVDAEVKLLHEKVEYDDGDEEVLNLRTEQWEILGDEIPTDILSILTILYYFGALPKREGSTVCEKETSQTNTRNREIMPESEAEVDDGSHQVAEVVEKVKTPEGLSEMKRPRLSDGQKS</sequence>
<accession>A0A803MP93</accession>